<comment type="caution">
    <text evidence="6">The sequence shown here is derived from an EMBL/GenBank/DDBJ whole genome shotgun (WGS) entry which is preliminary data.</text>
</comment>
<evidence type="ECO:0000313" key="7">
    <source>
        <dbReference type="Proteomes" id="UP000034588"/>
    </source>
</evidence>
<feature type="transmembrane region" description="Helical" evidence="3">
    <location>
        <begin position="20"/>
        <end position="44"/>
    </location>
</feature>
<evidence type="ECO:0000259" key="5">
    <source>
        <dbReference type="SMART" id="SM00560"/>
    </source>
</evidence>
<dbReference type="SMART" id="SM00282">
    <property type="entry name" value="LamG"/>
    <property type="match status" value="1"/>
</dbReference>
<evidence type="ECO:0000313" key="6">
    <source>
        <dbReference type="EMBL" id="KKW09822.1"/>
    </source>
</evidence>
<dbReference type="Proteomes" id="UP000034588">
    <property type="component" value="Unassembled WGS sequence"/>
</dbReference>
<dbReference type="EMBL" id="LCQD01000052">
    <property type="protein sequence ID" value="KKW09822.1"/>
    <property type="molecule type" value="Genomic_DNA"/>
</dbReference>
<dbReference type="InterPro" id="IPR001791">
    <property type="entry name" value="Laminin_G"/>
</dbReference>
<name>A0A0G1Y4L1_9BACT</name>
<dbReference type="SUPFAM" id="SSF49899">
    <property type="entry name" value="Concanavalin A-like lectins/glucanases"/>
    <property type="match status" value="1"/>
</dbReference>
<keyword evidence="2" id="KW-1015">Disulfide bond</keyword>
<evidence type="ECO:0000256" key="3">
    <source>
        <dbReference type="SAM" id="Phobius"/>
    </source>
</evidence>
<dbReference type="Gene3D" id="2.60.120.200">
    <property type="match status" value="1"/>
</dbReference>
<dbReference type="AlphaFoldDB" id="A0A0G1Y4L1"/>
<keyword evidence="3" id="KW-1133">Transmembrane helix</keyword>
<protein>
    <recommendedName>
        <fullName evidence="8">Laminin G domain-containing protein</fullName>
    </recommendedName>
</protein>
<keyword evidence="1" id="KW-0732">Signal</keyword>
<dbReference type="Pfam" id="PF13385">
    <property type="entry name" value="Laminin_G_3"/>
    <property type="match status" value="1"/>
</dbReference>
<evidence type="ECO:0008006" key="8">
    <source>
        <dbReference type="Google" id="ProtNLM"/>
    </source>
</evidence>
<accession>A0A0G1Y4L1</accession>
<dbReference type="InterPro" id="IPR006558">
    <property type="entry name" value="LamG-like"/>
</dbReference>
<gene>
    <name evidence="6" type="ORF">UY48_C0052G0001</name>
</gene>
<evidence type="ECO:0000259" key="4">
    <source>
        <dbReference type="SMART" id="SM00282"/>
    </source>
</evidence>
<reference evidence="6 7" key="1">
    <citation type="journal article" date="2015" name="Nature">
        <title>rRNA introns, odd ribosomes, and small enigmatic genomes across a large radiation of phyla.</title>
        <authorList>
            <person name="Brown C.T."/>
            <person name="Hug L.A."/>
            <person name="Thomas B.C."/>
            <person name="Sharon I."/>
            <person name="Castelle C.J."/>
            <person name="Singh A."/>
            <person name="Wilkins M.J."/>
            <person name="Williams K.H."/>
            <person name="Banfield J.F."/>
        </authorList>
    </citation>
    <scope>NUCLEOTIDE SEQUENCE [LARGE SCALE GENOMIC DNA]</scope>
</reference>
<feature type="domain" description="LamG-like jellyroll fold" evidence="5">
    <location>
        <begin position="119"/>
        <end position="261"/>
    </location>
</feature>
<evidence type="ECO:0000256" key="2">
    <source>
        <dbReference type="ARBA" id="ARBA00023157"/>
    </source>
</evidence>
<feature type="domain" description="Laminin G" evidence="4">
    <location>
        <begin position="107"/>
        <end position="256"/>
    </location>
</feature>
<evidence type="ECO:0000256" key="1">
    <source>
        <dbReference type="ARBA" id="ARBA00022729"/>
    </source>
</evidence>
<organism evidence="6 7">
    <name type="scientific">Candidatus Gottesmanbacteria bacterium GW2011_GWB1_49_7</name>
    <dbReference type="NCBI Taxonomy" id="1618448"/>
    <lineage>
        <taxon>Bacteria</taxon>
        <taxon>Candidatus Gottesmaniibacteriota</taxon>
    </lineage>
</organism>
<dbReference type="InterPro" id="IPR013320">
    <property type="entry name" value="ConA-like_dom_sf"/>
</dbReference>
<sequence>MKFFRSIRIIRSIRNLAKHIRLRTWIGLGIITILLPIAIFRFIYSVVAAPPIANTRWTFDEAQGATAQDYSTNDNDGTISGASWVEKDRCLDGNCLSFDGADDRVSRADDADMDFAAADSFTISLWYRHSPESAGTDVIAVKLEAVGTDGGYIIQEELDGDITCAIEDDDADTTIDITISSTAATYDDNKWHHIACVKNGTTSLTLYIDGAQIVQDTGLGSVTTLENDETFYLGADNGGTTNEFTGFIDEFRMYRQALTAAEIIVDFNFGAAAHFKDQPSDFLTEGLVGYWKMEEAGDATRADSSGNASTLTESAADTVAQVGG</sequence>
<keyword evidence="3" id="KW-0812">Transmembrane</keyword>
<dbReference type="SMART" id="SM00560">
    <property type="entry name" value="LamGL"/>
    <property type="match status" value="1"/>
</dbReference>
<feature type="non-terminal residue" evidence="6">
    <location>
        <position position="324"/>
    </location>
</feature>
<proteinExistence type="predicted"/>
<keyword evidence="3" id="KW-0472">Membrane</keyword>